<dbReference type="AlphaFoldDB" id="A0AAV7SEB1"/>
<organism evidence="1 2">
    <name type="scientific">Pleurodeles waltl</name>
    <name type="common">Iberian ribbed newt</name>
    <dbReference type="NCBI Taxonomy" id="8319"/>
    <lineage>
        <taxon>Eukaryota</taxon>
        <taxon>Metazoa</taxon>
        <taxon>Chordata</taxon>
        <taxon>Craniata</taxon>
        <taxon>Vertebrata</taxon>
        <taxon>Euteleostomi</taxon>
        <taxon>Amphibia</taxon>
        <taxon>Batrachia</taxon>
        <taxon>Caudata</taxon>
        <taxon>Salamandroidea</taxon>
        <taxon>Salamandridae</taxon>
        <taxon>Pleurodelinae</taxon>
        <taxon>Pleurodeles</taxon>
    </lineage>
</organism>
<gene>
    <name evidence="1" type="ORF">NDU88_002032</name>
</gene>
<name>A0AAV7SEB1_PLEWA</name>
<comment type="caution">
    <text evidence="1">The sequence shown here is derived from an EMBL/GenBank/DDBJ whole genome shotgun (WGS) entry which is preliminary data.</text>
</comment>
<proteinExistence type="predicted"/>
<reference evidence="1" key="1">
    <citation type="journal article" date="2022" name="bioRxiv">
        <title>Sequencing and chromosome-scale assembly of the giantPleurodeles waltlgenome.</title>
        <authorList>
            <person name="Brown T."/>
            <person name="Elewa A."/>
            <person name="Iarovenko S."/>
            <person name="Subramanian E."/>
            <person name="Araus A.J."/>
            <person name="Petzold A."/>
            <person name="Susuki M."/>
            <person name="Suzuki K.-i.T."/>
            <person name="Hayashi T."/>
            <person name="Toyoda A."/>
            <person name="Oliveira C."/>
            <person name="Osipova E."/>
            <person name="Leigh N.D."/>
            <person name="Simon A."/>
            <person name="Yun M.H."/>
        </authorList>
    </citation>
    <scope>NUCLEOTIDE SEQUENCE</scope>
    <source>
        <strain evidence="1">20211129_DDA</strain>
        <tissue evidence="1">Liver</tissue>
    </source>
</reference>
<evidence type="ECO:0000313" key="1">
    <source>
        <dbReference type="EMBL" id="KAJ1161548.1"/>
    </source>
</evidence>
<keyword evidence="2" id="KW-1185">Reference proteome</keyword>
<dbReference type="EMBL" id="JANPWB010000008">
    <property type="protein sequence ID" value="KAJ1161548.1"/>
    <property type="molecule type" value="Genomic_DNA"/>
</dbReference>
<dbReference type="Proteomes" id="UP001066276">
    <property type="component" value="Chromosome 4_2"/>
</dbReference>
<sequence>MRIDLFHCVRKLKLKKWYQTKVAVQSDLSEKAQASSLRISDVDMLHTLSILDEDTQAHVDPILNLEVLGLETDIACPSPFKPTSSFLPAVHSDAIEVFKKDVIKQLKKIRFGSESRKYDNPSPMQRLALDNLAKDSSIVIRESDKGGNAVVLDRSQYLQEGK</sequence>
<evidence type="ECO:0000313" key="2">
    <source>
        <dbReference type="Proteomes" id="UP001066276"/>
    </source>
</evidence>
<accession>A0AAV7SEB1</accession>
<protein>
    <submittedName>
        <fullName evidence="1">Uncharacterized protein</fullName>
    </submittedName>
</protein>